<comment type="caution">
    <text evidence="1">The sequence shown here is derived from an EMBL/GenBank/DDBJ whole genome shotgun (WGS) entry which is preliminary data.</text>
</comment>
<gene>
    <name evidence="1" type="ORF">J2X01_002897</name>
</gene>
<keyword evidence="2" id="KW-1185">Reference proteome</keyword>
<accession>A0ABU1UEJ1</accession>
<dbReference type="RefSeq" id="WP_310058603.1">
    <property type="nucleotide sequence ID" value="NZ_JAVDVQ010000012.1"/>
</dbReference>
<protein>
    <submittedName>
        <fullName evidence="1">Uncharacterized protein</fullName>
    </submittedName>
</protein>
<proteinExistence type="predicted"/>
<name>A0ABU1UEJ1_9MICC</name>
<reference evidence="1 2" key="1">
    <citation type="submission" date="2023-07" db="EMBL/GenBank/DDBJ databases">
        <title>Sorghum-associated microbial communities from plants grown in Nebraska, USA.</title>
        <authorList>
            <person name="Schachtman D."/>
        </authorList>
    </citation>
    <scope>NUCLEOTIDE SEQUENCE [LARGE SCALE GENOMIC DNA]</scope>
    <source>
        <strain evidence="1 2">BE167</strain>
    </source>
</reference>
<organism evidence="1 2">
    <name type="scientific">Arthrobacter ginsengisoli</name>
    <dbReference type="NCBI Taxonomy" id="1356565"/>
    <lineage>
        <taxon>Bacteria</taxon>
        <taxon>Bacillati</taxon>
        <taxon>Actinomycetota</taxon>
        <taxon>Actinomycetes</taxon>
        <taxon>Micrococcales</taxon>
        <taxon>Micrococcaceae</taxon>
        <taxon>Arthrobacter</taxon>
    </lineage>
</organism>
<evidence type="ECO:0000313" key="1">
    <source>
        <dbReference type="EMBL" id="MDR7083602.1"/>
    </source>
</evidence>
<evidence type="ECO:0000313" key="2">
    <source>
        <dbReference type="Proteomes" id="UP001252243"/>
    </source>
</evidence>
<dbReference type="EMBL" id="JAVDVQ010000012">
    <property type="protein sequence ID" value="MDR7083602.1"/>
    <property type="molecule type" value="Genomic_DNA"/>
</dbReference>
<dbReference type="Proteomes" id="UP001252243">
    <property type="component" value="Unassembled WGS sequence"/>
</dbReference>
<sequence length="287" mass="29983">MVSVFPLGQERFPSPTVLHLAVSVEDNASLDPQRAVLVPIDVSGLERKDLISVERVGENLILRVAHHQEDADLGPLGNAARVATREVLGLQWLDEAAAFNVMVALDGSGSAVNLVRDGTVSALVQVLTGIAQVIAGGDQVRAAVVDGSVHPVPPHDLASLPAGVVAAHQALVPSSSFRSAFPRPENLSPAAGTIVYLLTDSLPADIQELEILGEPGEVRHIIAVTPEAAWQLLGGTSVSHTVVEPARSGANLESHLLGEPHVLRGLVRSLLQPCLSASSELLEGVTL</sequence>